<dbReference type="Gene3D" id="3.30.2310.20">
    <property type="entry name" value="RelE-like"/>
    <property type="match status" value="1"/>
</dbReference>
<proteinExistence type="predicted"/>
<dbReference type="SUPFAM" id="SSF143011">
    <property type="entry name" value="RelE-like"/>
    <property type="match status" value="1"/>
</dbReference>
<comment type="caution">
    <text evidence="2">The sequence shown here is derived from an EMBL/GenBank/DDBJ whole genome shotgun (WGS) entry which is preliminary data.</text>
</comment>
<dbReference type="Pfam" id="PF15738">
    <property type="entry name" value="YafQ_toxin"/>
    <property type="match status" value="1"/>
</dbReference>
<evidence type="ECO:0000313" key="2">
    <source>
        <dbReference type="EMBL" id="PIR83871.1"/>
    </source>
</evidence>
<protein>
    <submittedName>
        <fullName evidence="2">Plasmid stabilization protein</fullName>
    </submittedName>
</protein>
<reference evidence="3" key="1">
    <citation type="submission" date="2017-09" db="EMBL/GenBank/DDBJ databases">
        <title>Depth-based differentiation of microbial function through sediment-hosted aquifers and enrichment of novel symbionts in the deep terrestrial subsurface.</title>
        <authorList>
            <person name="Probst A.J."/>
            <person name="Ladd B."/>
            <person name="Jarett J.K."/>
            <person name="Geller-Mcgrath D.E."/>
            <person name="Sieber C.M.K."/>
            <person name="Emerson J.B."/>
            <person name="Anantharaman K."/>
            <person name="Thomas B.C."/>
            <person name="Malmstrom R."/>
            <person name="Stieglmeier M."/>
            <person name="Klingl A."/>
            <person name="Woyke T."/>
            <person name="Ryan C.M."/>
            <person name="Banfield J.F."/>
        </authorList>
    </citation>
    <scope>NUCLEOTIDE SEQUENCE [LARGE SCALE GENOMIC DNA]</scope>
</reference>
<dbReference type="InterPro" id="IPR007712">
    <property type="entry name" value="RelE/ParE_toxin"/>
</dbReference>
<dbReference type="AlphaFoldDB" id="A0A2H0UBT6"/>
<accession>A0A2H0UBT6</accession>
<dbReference type="Proteomes" id="UP000231192">
    <property type="component" value="Unassembled WGS sequence"/>
</dbReference>
<dbReference type="EMBL" id="PFBK01000006">
    <property type="protein sequence ID" value="PIR83871.1"/>
    <property type="molecule type" value="Genomic_DNA"/>
</dbReference>
<evidence type="ECO:0000256" key="1">
    <source>
        <dbReference type="ARBA" id="ARBA00022649"/>
    </source>
</evidence>
<dbReference type="NCBIfam" id="TIGR02385">
    <property type="entry name" value="RelE_StbE"/>
    <property type="match status" value="1"/>
</dbReference>
<dbReference type="InterPro" id="IPR035093">
    <property type="entry name" value="RelE/ParE_toxin_dom_sf"/>
</dbReference>
<dbReference type="InterPro" id="IPR004386">
    <property type="entry name" value="Toxin_YafQ-like"/>
</dbReference>
<gene>
    <name evidence="2" type="ORF">COU18_02215</name>
</gene>
<name>A0A2H0UBT6_9BACT</name>
<evidence type="ECO:0000313" key="3">
    <source>
        <dbReference type="Proteomes" id="UP000231192"/>
    </source>
</evidence>
<sequence>MARRLRIKTTPRFDRRLASFLKAHPELVGKTEAAINSLARTPFDPRNKTHALSGPLKGLWAASISYHYRLVFLLSDDEIILVNIGSHDEVY</sequence>
<keyword evidence="1" id="KW-1277">Toxin-antitoxin system</keyword>
<organism evidence="2 3">
    <name type="scientific">Candidatus Kaiserbacteria bacterium CG10_big_fil_rev_8_21_14_0_10_51_14</name>
    <dbReference type="NCBI Taxonomy" id="1974610"/>
    <lineage>
        <taxon>Bacteria</taxon>
        <taxon>Candidatus Kaiseribacteriota</taxon>
    </lineage>
</organism>